<feature type="transmembrane region" description="Helical" evidence="2">
    <location>
        <begin position="135"/>
        <end position="160"/>
    </location>
</feature>
<dbReference type="EMBL" id="LN890655">
    <property type="protein sequence ID" value="CUS02713.2"/>
    <property type="molecule type" value="Genomic_DNA"/>
</dbReference>
<feature type="region of interest" description="Disordered" evidence="1">
    <location>
        <begin position="171"/>
        <end position="292"/>
    </location>
</feature>
<keyword evidence="4" id="KW-1185">Reference proteome</keyword>
<dbReference type="RefSeq" id="WP_095042292.1">
    <property type="nucleotide sequence ID" value="NZ_LN890655.1"/>
</dbReference>
<dbReference type="Proteomes" id="UP000215027">
    <property type="component" value="Chromosome I"/>
</dbReference>
<feature type="compositionally biased region" description="Polar residues" evidence="1">
    <location>
        <begin position="277"/>
        <end position="292"/>
    </location>
</feature>
<name>A0A170PEP8_9CHLR</name>
<keyword evidence="2" id="KW-1133">Transmembrane helix</keyword>
<feature type="compositionally biased region" description="Low complexity" evidence="1">
    <location>
        <begin position="178"/>
        <end position="229"/>
    </location>
</feature>
<proteinExistence type="predicted"/>
<evidence type="ECO:0000313" key="3">
    <source>
        <dbReference type="EMBL" id="CUS02713.2"/>
    </source>
</evidence>
<evidence type="ECO:0000313" key="4">
    <source>
        <dbReference type="Proteomes" id="UP000215027"/>
    </source>
</evidence>
<reference evidence="3" key="1">
    <citation type="submission" date="2016-01" db="EMBL/GenBank/DDBJ databases">
        <authorList>
            <person name="Mcilroy J.S."/>
            <person name="Karst M S."/>
            <person name="Albertsen M."/>
        </authorList>
    </citation>
    <scope>NUCLEOTIDE SEQUENCE</scope>
    <source>
        <strain evidence="3">Cfx-K</strain>
    </source>
</reference>
<keyword evidence="2" id="KW-0812">Transmembrane</keyword>
<evidence type="ECO:0000256" key="1">
    <source>
        <dbReference type="SAM" id="MobiDB-lite"/>
    </source>
</evidence>
<dbReference type="OrthoDB" id="160946at2"/>
<feature type="transmembrane region" description="Helical" evidence="2">
    <location>
        <begin position="61"/>
        <end position="82"/>
    </location>
</feature>
<dbReference type="AlphaFoldDB" id="A0A170PEP8"/>
<keyword evidence="2" id="KW-0472">Membrane</keyword>
<evidence type="ECO:0000256" key="2">
    <source>
        <dbReference type="SAM" id="Phobius"/>
    </source>
</evidence>
<organism evidence="3 4">
    <name type="scientific">Candidatus Promineifilum breve</name>
    <dbReference type="NCBI Taxonomy" id="1806508"/>
    <lineage>
        <taxon>Bacteria</taxon>
        <taxon>Bacillati</taxon>
        <taxon>Chloroflexota</taxon>
        <taxon>Ardenticatenia</taxon>
        <taxon>Candidatus Promineifilales</taxon>
        <taxon>Candidatus Promineifilaceae</taxon>
        <taxon>Candidatus Promineifilum</taxon>
    </lineage>
</organism>
<feature type="transmembrane region" description="Helical" evidence="2">
    <location>
        <begin position="23"/>
        <end position="41"/>
    </location>
</feature>
<feature type="transmembrane region" description="Helical" evidence="2">
    <location>
        <begin position="94"/>
        <end position="115"/>
    </location>
</feature>
<sequence length="292" mass="31301">MVKNSGSAFEFSLRGPNALSRKMVVAVILSVALIAFEIFNFDTTQYALTNLLGEVRFAGVLWASILAIAFCAIDFAGLVRIFTPQKGREEPRAVLFLTGAWFLGTIANSIMTWWAVSLTLLSHDFGNEVLSREMLLRYVPIFVAMLVWLTRILFIGAFSVTGEEMFDMARGRSEADRAPAPARPETAAPLPARAASNRQTAAVASGPAAPAQPAARTTAAKPAAANAAPSRPPVTYEPVDDPFDDLPVAPKTNGGNGAARPNSRIQQRPPMPGGMNRATTGNMQARSPNNRS</sequence>
<accession>A0A170PEP8</accession>
<protein>
    <submittedName>
        <fullName evidence="3">Uncharacterized protein</fullName>
    </submittedName>
</protein>
<dbReference type="KEGG" id="pbf:CFX0092_A0835"/>
<gene>
    <name evidence="3" type="ORF">CFX0092_A0835</name>
</gene>